<evidence type="ECO:0000256" key="1">
    <source>
        <dbReference type="SAM" id="MobiDB-lite"/>
    </source>
</evidence>
<feature type="region of interest" description="Disordered" evidence="1">
    <location>
        <begin position="1"/>
        <end position="28"/>
    </location>
</feature>
<evidence type="ECO:0000259" key="3">
    <source>
        <dbReference type="Pfam" id="PF13360"/>
    </source>
</evidence>
<reference evidence="4 5" key="1">
    <citation type="submission" date="2019-02" db="EMBL/GenBank/DDBJ databases">
        <title>Sequencing the genomes of 1000 actinobacteria strains.</title>
        <authorList>
            <person name="Klenk H.-P."/>
        </authorList>
    </citation>
    <scope>NUCLEOTIDE SEQUENCE [LARGE SCALE GENOMIC DNA]</scope>
    <source>
        <strain evidence="4 5">DSM 45612</strain>
    </source>
</reference>
<dbReference type="EMBL" id="SHLD01000001">
    <property type="protein sequence ID" value="RZU74183.1"/>
    <property type="molecule type" value="Genomic_DNA"/>
</dbReference>
<feature type="domain" description="Pyrrolo-quinoline quinone repeat" evidence="3">
    <location>
        <begin position="104"/>
        <end position="316"/>
    </location>
</feature>
<keyword evidence="2" id="KW-0472">Membrane</keyword>
<dbReference type="AlphaFoldDB" id="A0A4Q8BAT4"/>
<sequence>MTVIDLGELRDDPAPGPSTPRPRPRERSAARPYRILAVLAVALLTLAGGVPAVGRPAAAVPARPGAAAFLVGDRLYLVEPSDLDRNEGRQLVAYRIPADGPPALLWRSSLPVGIGDNVGLLNRAGSVLLTGPVGGADDAYGTFTVDARTGRLGWQQPGVAVEAGDAVLIQTQGAEGQGRIRRVDVPSGRALWSLRTPGGVDLRYGPAGADRVVLAPASGEVEVRDAVSGARLVTRDIRPGELPSWQRTAVIDDLLLVIRDNGATVTGYGLDRLDRRWTTRLSLVGDLSSCGALLCAYQQVGGMWALDPATGATRWHDEHWQAVLRDTAGRFLVIAADPAGASRYAVVEAATGHLLADLGSWELANWSDRDDPLIGTRWGWDGRLVVAELDPVAARARVIGALPGLLGDCRVGAGVLACRRADGGFGLWRLP</sequence>
<dbReference type="Proteomes" id="UP000294114">
    <property type="component" value="Unassembled WGS sequence"/>
</dbReference>
<dbReference type="Pfam" id="PF13360">
    <property type="entry name" value="PQQ_2"/>
    <property type="match status" value="1"/>
</dbReference>
<proteinExistence type="predicted"/>
<gene>
    <name evidence="4" type="ORF">EV384_2626</name>
</gene>
<keyword evidence="5" id="KW-1185">Reference proteome</keyword>
<accession>A0A4Q8BAT4</accession>
<protein>
    <recommendedName>
        <fullName evidence="3">Pyrrolo-quinoline quinone repeat domain-containing protein</fullName>
    </recommendedName>
</protein>
<dbReference type="SUPFAM" id="SSF50998">
    <property type="entry name" value="Quinoprotein alcohol dehydrogenase-like"/>
    <property type="match status" value="1"/>
</dbReference>
<feature type="transmembrane region" description="Helical" evidence="2">
    <location>
        <begin position="33"/>
        <end position="54"/>
    </location>
</feature>
<evidence type="ECO:0000256" key="2">
    <source>
        <dbReference type="SAM" id="Phobius"/>
    </source>
</evidence>
<dbReference type="Gene3D" id="2.130.10.10">
    <property type="entry name" value="YVTN repeat-like/Quinoprotein amine dehydrogenase"/>
    <property type="match status" value="1"/>
</dbReference>
<keyword evidence="2" id="KW-0812">Transmembrane</keyword>
<dbReference type="InterPro" id="IPR002372">
    <property type="entry name" value="PQQ_rpt_dom"/>
</dbReference>
<comment type="caution">
    <text evidence="4">The sequence shown here is derived from an EMBL/GenBank/DDBJ whole genome shotgun (WGS) entry which is preliminary data.</text>
</comment>
<dbReference type="InterPro" id="IPR011047">
    <property type="entry name" value="Quinoprotein_ADH-like_sf"/>
</dbReference>
<evidence type="ECO:0000313" key="5">
    <source>
        <dbReference type="Proteomes" id="UP000294114"/>
    </source>
</evidence>
<dbReference type="InterPro" id="IPR015943">
    <property type="entry name" value="WD40/YVTN_repeat-like_dom_sf"/>
</dbReference>
<dbReference type="OrthoDB" id="3757373at2"/>
<dbReference type="RefSeq" id="WP_130333284.1">
    <property type="nucleotide sequence ID" value="NZ_SHLD01000001.1"/>
</dbReference>
<name>A0A4Q8BAT4_9ACTN</name>
<organism evidence="4 5">
    <name type="scientific">Micromonospora kangleipakensis</name>
    <dbReference type="NCBI Taxonomy" id="1077942"/>
    <lineage>
        <taxon>Bacteria</taxon>
        <taxon>Bacillati</taxon>
        <taxon>Actinomycetota</taxon>
        <taxon>Actinomycetes</taxon>
        <taxon>Micromonosporales</taxon>
        <taxon>Micromonosporaceae</taxon>
        <taxon>Micromonospora</taxon>
    </lineage>
</organism>
<keyword evidence="2" id="KW-1133">Transmembrane helix</keyword>
<evidence type="ECO:0000313" key="4">
    <source>
        <dbReference type="EMBL" id="RZU74183.1"/>
    </source>
</evidence>